<dbReference type="EC" id="3.4.21.-" evidence="6"/>
<dbReference type="PROSITE" id="PS00134">
    <property type="entry name" value="TRYPSIN_HIS"/>
    <property type="match status" value="1"/>
</dbReference>
<evidence type="ECO:0000256" key="4">
    <source>
        <dbReference type="ARBA" id="ARBA00022801"/>
    </source>
</evidence>
<evidence type="ECO:0000256" key="1">
    <source>
        <dbReference type="ARBA" id="ARBA00008764"/>
    </source>
</evidence>
<evidence type="ECO:0000259" key="7">
    <source>
        <dbReference type="Pfam" id="PF00089"/>
    </source>
</evidence>
<dbReference type="Pfam" id="PF00089">
    <property type="entry name" value="Trypsin"/>
    <property type="match status" value="1"/>
</dbReference>
<keyword evidence="9" id="KW-1185">Reference proteome</keyword>
<comment type="similarity">
    <text evidence="1 6">Belongs to the peptidase S1B family.</text>
</comment>
<dbReference type="PRINTS" id="PR00839">
    <property type="entry name" value="V8PROTEASE"/>
</dbReference>
<dbReference type="KEGG" id="bmx:BMS_1516"/>
<dbReference type="eggNOG" id="COG3591">
    <property type="taxonomic scope" value="Bacteria"/>
</dbReference>
<dbReference type="HOGENOM" id="CLU_1029608_0_0_7"/>
<protein>
    <recommendedName>
        <fullName evidence="6">Serine protease</fullName>
        <ecNumber evidence="6">3.4.21.-</ecNumber>
    </recommendedName>
</protein>
<proteinExistence type="inferred from homology"/>
<dbReference type="Proteomes" id="UP000008963">
    <property type="component" value="Chromosome"/>
</dbReference>
<keyword evidence="2 6" id="KW-0645">Protease</keyword>
<dbReference type="InterPro" id="IPR018114">
    <property type="entry name" value="TRYPSIN_HIS"/>
</dbReference>
<evidence type="ECO:0000256" key="3">
    <source>
        <dbReference type="ARBA" id="ARBA00022729"/>
    </source>
</evidence>
<dbReference type="InterPro" id="IPR033116">
    <property type="entry name" value="TRYPSIN_SER"/>
</dbReference>
<dbReference type="STRING" id="862908.BMS_1516"/>
<evidence type="ECO:0000256" key="6">
    <source>
        <dbReference type="RuleBase" id="RU004296"/>
    </source>
</evidence>
<dbReference type="InterPro" id="IPR009003">
    <property type="entry name" value="Peptidase_S1_PA"/>
</dbReference>
<dbReference type="GO" id="GO:0006508">
    <property type="term" value="P:proteolysis"/>
    <property type="evidence" value="ECO:0007669"/>
    <property type="project" value="UniProtKB-KW"/>
</dbReference>
<keyword evidence="3" id="KW-0732">Signal</keyword>
<dbReference type="InterPro" id="IPR008256">
    <property type="entry name" value="Peptidase_S1B"/>
</dbReference>
<dbReference type="PROSITE" id="PS00135">
    <property type="entry name" value="TRYPSIN_SER"/>
    <property type="match status" value="1"/>
</dbReference>
<gene>
    <name evidence="8" type="ordered locus">BMS_1516</name>
</gene>
<dbReference type="InterPro" id="IPR043504">
    <property type="entry name" value="Peptidase_S1_PA_chymotrypsin"/>
</dbReference>
<dbReference type="GO" id="GO:0004252">
    <property type="term" value="F:serine-type endopeptidase activity"/>
    <property type="evidence" value="ECO:0007669"/>
    <property type="project" value="InterPro"/>
</dbReference>
<dbReference type="SUPFAM" id="SSF50494">
    <property type="entry name" value="Trypsin-like serine proteases"/>
    <property type="match status" value="1"/>
</dbReference>
<reference evidence="9" key="1">
    <citation type="journal article" date="2013" name="ISME J.">
        <title>A small predatory core genome in the divergent marine Bacteriovorax marinus SJ and the terrestrial Bdellovibrio bacteriovorus.</title>
        <authorList>
            <person name="Crossman L.C."/>
            <person name="Chen H."/>
            <person name="Cerdeno-Tarraga A.M."/>
            <person name="Brooks K."/>
            <person name="Quail M.A."/>
            <person name="Pineiro S.A."/>
            <person name="Hobley L."/>
            <person name="Sockett R.E."/>
            <person name="Bentley S.D."/>
            <person name="Parkhill J."/>
            <person name="Williams H.N."/>
            <person name="Stine O.C."/>
        </authorList>
    </citation>
    <scope>NUCLEOTIDE SEQUENCE [LARGE SCALE GENOMIC DNA]</scope>
    <source>
        <strain evidence="9">ATCC BAA-682 / DSM 15412 / SJ</strain>
    </source>
</reference>
<keyword evidence="4 6" id="KW-0378">Hydrolase</keyword>
<keyword evidence="5 6" id="KW-0720">Serine protease</keyword>
<organism evidence="8 9">
    <name type="scientific">Halobacteriovorax marinus (strain ATCC BAA-682 / DSM 15412 / SJ)</name>
    <name type="common">Bacteriovorax marinus</name>
    <dbReference type="NCBI Taxonomy" id="862908"/>
    <lineage>
        <taxon>Bacteria</taxon>
        <taxon>Pseudomonadati</taxon>
        <taxon>Bdellovibrionota</taxon>
        <taxon>Bacteriovoracia</taxon>
        <taxon>Bacteriovoracales</taxon>
        <taxon>Halobacteriovoraceae</taxon>
        <taxon>Halobacteriovorax</taxon>
    </lineage>
</organism>
<name>E1X0E4_HALMS</name>
<evidence type="ECO:0000313" key="8">
    <source>
        <dbReference type="EMBL" id="CBW26372.1"/>
    </source>
</evidence>
<dbReference type="PATRIC" id="fig|862908.3.peg.1444"/>
<evidence type="ECO:0000256" key="2">
    <source>
        <dbReference type="ARBA" id="ARBA00022670"/>
    </source>
</evidence>
<feature type="domain" description="Peptidase S1" evidence="7">
    <location>
        <begin position="64"/>
        <end position="243"/>
    </location>
</feature>
<dbReference type="AlphaFoldDB" id="E1X0E4"/>
<dbReference type="InterPro" id="IPR001254">
    <property type="entry name" value="Trypsin_dom"/>
</dbReference>
<dbReference type="EMBL" id="FQ312005">
    <property type="protein sequence ID" value="CBW26372.1"/>
    <property type="molecule type" value="Genomic_DNA"/>
</dbReference>
<dbReference type="Gene3D" id="2.40.10.10">
    <property type="entry name" value="Trypsin-like serine proteases"/>
    <property type="match status" value="2"/>
</dbReference>
<sequence>MFIFTSVVKWGMFLSKNWPNILAILLVLITLEPTQASAKRSCMPSARELSYRPEIGRIRDNLNNQDSSCTVFMISNSCAVSAGHCKEHFQFAEFNIPASFGEEISNSAPEDIFEVDKASIQSHYGDFGNDYAVFKLKPNKVTGELAGQKYGYLSTSFIIPKITSKIHIIGYGLSFQDEFSYLSQKKSEGEVIGTNYRRGLPFIPNLSSVSYDATTSGGDSGSPIILESTGEVIGIHTRGMCFNGGRHNGGTLFKDHKRLSKAIDSCLNSK</sequence>
<evidence type="ECO:0000313" key="9">
    <source>
        <dbReference type="Proteomes" id="UP000008963"/>
    </source>
</evidence>
<accession>E1X0E4</accession>
<evidence type="ECO:0000256" key="5">
    <source>
        <dbReference type="ARBA" id="ARBA00022825"/>
    </source>
</evidence>